<dbReference type="Gene3D" id="3.30.450.200">
    <property type="match status" value="1"/>
</dbReference>
<evidence type="ECO:0000313" key="4">
    <source>
        <dbReference type="Proteomes" id="UP000179807"/>
    </source>
</evidence>
<accession>A0A1J4KP20</accession>
<dbReference type="PROSITE" id="PS50211">
    <property type="entry name" value="DENN"/>
    <property type="match status" value="1"/>
</dbReference>
<dbReference type="AlphaFoldDB" id="A0A1J4KP20"/>
<evidence type="ECO:0000259" key="2">
    <source>
        <dbReference type="PROSITE" id="PS50211"/>
    </source>
</evidence>
<keyword evidence="4" id="KW-1185">Reference proteome</keyword>
<dbReference type="RefSeq" id="XP_068365994.1">
    <property type="nucleotide sequence ID" value="XM_068499393.1"/>
</dbReference>
<dbReference type="EMBL" id="MLAK01000553">
    <property type="protein sequence ID" value="OHT12858.1"/>
    <property type="molecule type" value="Genomic_DNA"/>
</dbReference>
<dbReference type="InterPro" id="IPR051942">
    <property type="entry name" value="DENN_domain_containing_2"/>
</dbReference>
<dbReference type="PANTHER" id="PTHR15288">
    <property type="entry name" value="DENN DOMAIN-CONTAINING PROTEIN 2"/>
    <property type="match status" value="1"/>
</dbReference>
<evidence type="ECO:0000256" key="1">
    <source>
        <dbReference type="SAM" id="MobiDB-lite"/>
    </source>
</evidence>
<dbReference type="OrthoDB" id="6019893at2759"/>
<dbReference type="GeneID" id="94834097"/>
<dbReference type="VEuPathDB" id="TrichDB:TRFO_17111"/>
<evidence type="ECO:0000313" key="3">
    <source>
        <dbReference type="EMBL" id="OHT12858.1"/>
    </source>
</evidence>
<dbReference type="SMART" id="SM00799">
    <property type="entry name" value="DENN"/>
    <property type="match status" value="1"/>
</dbReference>
<dbReference type="InterPro" id="IPR043153">
    <property type="entry name" value="DENN_C"/>
</dbReference>
<dbReference type="InterPro" id="IPR001194">
    <property type="entry name" value="cDENN_dom"/>
</dbReference>
<organism evidence="3 4">
    <name type="scientific">Tritrichomonas foetus</name>
    <dbReference type="NCBI Taxonomy" id="1144522"/>
    <lineage>
        <taxon>Eukaryota</taxon>
        <taxon>Metamonada</taxon>
        <taxon>Parabasalia</taxon>
        <taxon>Tritrichomonadida</taxon>
        <taxon>Tritrichomonadidae</taxon>
        <taxon>Tritrichomonas</taxon>
    </lineage>
</organism>
<dbReference type="PANTHER" id="PTHR15288:SF0">
    <property type="entry name" value="UDENN DOMAIN-CONTAINING PROTEIN"/>
    <property type="match status" value="1"/>
</dbReference>
<comment type="caution">
    <text evidence="3">The sequence shown here is derived from an EMBL/GenBank/DDBJ whole genome shotgun (WGS) entry which is preliminary data.</text>
</comment>
<dbReference type="Proteomes" id="UP000179807">
    <property type="component" value="Unassembled WGS sequence"/>
</dbReference>
<reference evidence="3" key="1">
    <citation type="submission" date="2016-10" db="EMBL/GenBank/DDBJ databases">
        <authorList>
            <person name="Benchimol M."/>
            <person name="Almeida L.G."/>
            <person name="Vasconcelos A.T."/>
            <person name="Perreira-Neves A."/>
            <person name="Rosa I.A."/>
            <person name="Tasca T."/>
            <person name="Bogo M.R."/>
            <person name="de Souza W."/>
        </authorList>
    </citation>
    <scope>NUCLEOTIDE SEQUENCE [LARGE SCALE GENOMIC DNA]</scope>
    <source>
        <strain evidence="3">K</strain>
    </source>
</reference>
<feature type="region of interest" description="Disordered" evidence="1">
    <location>
        <begin position="206"/>
        <end position="229"/>
    </location>
</feature>
<proteinExistence type="predicted"/>
<gene>
    <name evidence="3" type="ORF">TRFO_17111</name>
</gene>
<dbReference type="Gene3D" id="3.40.50.11500">
    <property type="match status" value="1"/>
</dbReference>
<protein>
    <recommendedName>
        <fullName evidence="2">UDENN domain-containing protein</fullName>
    </recommendedName>
</protein>
<feature type="compositionally biased region" description="Polar residues" evidence="1">
    <location>
        <begin position="209"/>
        <end position="229"/>
    </location>
</feature>
<feature type="domain" description="UDENN" evidence="2">
    <location>
        <begin position="56"/>
        <end position="579"/>
    </location>
</feature>
<dbReference type="Pfam" id="PF02141">
    <property type="entry name" value="DENN"/>
    <property type="match status" value="1"/>
</dbReference>
<sequence>MSESASYDDRALKYANSTDGNRLERSIERKRTYTSSFNPKDLEELTTFCSANKLFEHVIIVGAPPDGDSLDPRILFLAPAYPLLFQEEEFNQTIQFCFPNGLHPHGREYSRSTMFLTQFAFRLSGQNDIYGVCCHLVINPRRVPFFASEKTLGYPFCFCILTRFPVLSVHFQYLTYLSLLFNRVVNPSERPAALSTYSSASKSGELVDASNSKSNTASQNNETSNSSPHQLVYSGSGMEVVEAAGESLSYLTVEKNTARWPDTRFPDLFTSELLFFGTFTADPNRDKKISLSENILLVVPHTAPDNVYIAMPSLDVLFSCLSVSDIVKLYTALLLEHHTIFKSKKLQKITMAVLAARSILAPFKVEATLLPIVPNNSSFLPLLESPVPYICGLVSTSAALSSITLPEQLCLVDLDKKTVIDQELHVNVPKHLELIEKLNRAIREDEEMITVPPKFLPGKTSHGKPIPNPDFATFFEQTSPYMRPAQYLKTRPPKYVFIPPLVERILHTFSSHFAPELESKIKACFVTDSTDLSHPITVFNKDLFLASVDPQQEEFYEAFINTTMFQQYCEGKTDEMQNVKAMMSDSYVTNLDLMSSC</sequence>
<dbReference type="InterPro" id="IPR037516">
    <property type="entry name" value="Tripartite_DENN"/>
</dbReference>
<name>A0A1J4KP20_9EUKA</name>